<accession>A0A0A0CYJ7</accession>
<proteinExistence type="predicted"/>
<protein>
    <recommendedName>
        <fullName evidence="1">ASCH domain-containing protein</fullName>
    </recommendedName>
</protein>
<dbReference type="SMART" id="SM01022">
    <property type="entry name" value="ASCH"/>
    <property type="match status" value="1"/>
</dbReference>
<evidence type="ECO:0000313" key="2">
    <source>
        <dbReference type="EMBL" id="KGM30845.1"/>
    </source>
</evidence>
<organism evidence="2 3">
    <name type="scientific">Inquilinus limosus MP06</name>
    <dbReference type="NCBI Taxonomy" id="1398085"/>
    <lineage>
        <taxon>Bacteria</taxon>
        <taxon>Pseudomonadati</taxon>
        <taxon>Pseudomonadota</taxon>
        <taxon>Alphaproteobacteria</taxon>
        <taxon>Rhodospirillales</taxon>
        <taxon>Rhodospirillaceae</taxon>
        <taxon>Inquilinus</taxon>
    </lineage>
</organism>
<dbReference type="InterPro" id="IPR007374">
    <property type="entry name" value="ASCH_domain"/>
</dbReference>
<feature type="domain" description="ASCH" evidence="1">
    <location>
        <begin position="28"/>
        <end position="149"/>
    </location>
</feature>
<dbReference type="Proteomes" id="UP000029995">
    <property type="component" value="Unassembled WGS sequence"/>
</dbReference>
<dbReference type="Pfam" id="PF04266">
    <property type="entry name" value="ASCH"/>
    <property type="match status" value="1"/>
</dbReference>
<dbReference type="PIRSF" id="PIRSF021320">
    <property type="entry name" value="DUF984"/>
    <property type="match status" value="1"/>
</dbReference>
<dbReference type="OrthoDB" id="9807542at2"/>
<dbReference type="SUPFAM" id="SSF88697">
    <property type="entry name" value="PUA domain-like"/>
    <property type="match status" value="1"/>
</dbReference>
<dbReference type="CDD" id="cd06553">
    <property type="entry name" value="ASCH_Ef3133_like"/>
    <property type="match status" value="1"/>
</dbReference>
<evidence type="ECO:0000313" key="3">
    <source>
        <dbReference type="Proteomes" id="UP000029995"/>
    </source>
</evidence>
<dbReference type="PANTHER" id="PTHR39203">
    <property type="entry name" value="CYTOPLASMIC PROTEIN-RELATED"/>
    <property type="match status" value="1"/>
</dbReference>
<dbReference type="InterPro" id="IPR009326">
    <property type="entry name" value="DUF984"/>
</dbReference>
<dbReference type="PANTHER" id="PTHR39203:SF1">
    <property type="entry name" value="CYTOPLASMIC PROTEIN"/>
    <property type="match status" value="1"/>
</dbReference>
<dbReference type="EMBL" id="JANX01000675">
    <property type="protein sequence ID" value="KGM30845.1"/>
    <property type="molecule type" value="Genomic_DNA"/>
</dbReference>
<evidence type="ECO:0000259" key="1">
    <source>
        <dbReference type="SMART" id="SM01022"/>
    </source>
</evidence>
<dbReference type="RefSeq" id="WP_034847375.1">
    <property type="nucleotide sequence ID" value="NZ_JANX01000675.1"/>
</dbReference>
<dbReference type="InterPro" id="IPR015947">
    <property type="entry name" value="PUA-like_sf"/>
</dbReference>
<dbReference type="Gene3D" id="3.10.400.10">
    <property type="entry name" value="Sulfate adenylyltransferase"/>
    <property type="match status" value="1"/>
</dbReference>
<reference evidence="2 3" key="1">
    <citation type="submission" date="2014-01" db="EMBL/GenBank/DDBJ databases">
        <title>Genome sequence determination for a cystic fibrosis isolate, Inquilinus limosus.</title>
        <authorList>
            <person name="Pino M."/>
            <person name="Di Conza J."/>
            <person name="Gutkind G."/>
        </authorList>
    </citation>
    <scope>NUCLEOTIDE SEQUENCE [LARGE SCALE GENOMIC DNA]</scope>
    <source>
        <strain evidence="2 3">MP06</strain>
    </source>
</reference>
<sequence>MTDIAERWWQALRRDRPDLGLPEHYDLWYFGDSEDLARELLELVLAGTKTATAGLVWGADEAGTPKPGGYSLITDFAGTPRCVLQTMEVRVLPFDQVDAAFAYDEGEDDRSLASWREAHWSYFGRRCAELGREPALDMPVFCERFRLVYPEAVVRAG</sequence>
<name>A0A0A0CYJ7_9PROT</name>
<gene>
    <name evidence="2" type="ORF">P409_30630</name>
</gene>
<comment type="caution">
    <text evidence="2">The sequence shown here is derived from an EMBL/GenBank/DDBJ whole genome shotgun (WGS) entry which is preliminary data.</text>
</comment>
<dbReference type="AlphaFoldDB" id="A0A0A0CYJ7"/>